<feature type="compositionally biased region" description="Polar residues" evidence="8">
    <location>
        <begin position="403"/>
        <end position="417"/>
    </location>
</feature>
<dbReference type="SMART" id="SM00389">
    <property type="entry name" value="HOX"/>
    <property type="match status" value="1"/>
</dbReference>
<dbReference type="InterPro" id="IPR009057">
    <property type="entry name" value="Homeodomain-like_sf"/>
</dbReference>
<evidence type="ECO:0000313" key="10">
    <source>
        <dbReference type="EMBL" id="KAF8785622.1"/>
    </source>
</evidence>
<dbReference type="SUPFAM" id="SSF46689">
    <property type="entry name" value="Homeodomain-like"/>
    <property type="match status" value="1"/>
</dbReference>
<dbReference type="InterPro" id="IPR017970">
    <property type="entry name" value="Homeobox_CS"/>
</dbReference>
<feature type="region of interest" description="Disordered" evidence="8">
    <location>
        <begin position="352"/>
        <end position="417"/>
    </location>
</feature>
<keyword evidence="5 6" id="KW-0539">Nucleus</keyword>
<gene>
    <name evidence="10" type="ORF">HNY73_011139</name>
</gene>
<keyword evidence="11" id="KW-1185">Reference proteome</keyword>
<evidence type="ECO:0000256" key="8">
    <source>
        <dbReference type="SAM" id="MobiDB-lite"/>
    </source>
</evidence>
<reference evidence="10" key="1">
    <citation type="journal article" date="2020" name="bioRxiv">
        <title>Chromosome-level reference genome of the European wasp spider Argiope bruennichi: a resource for studies on range expansion and evolutionary adaptation.</title>
        <authorList>
            <person name="Sheffer M.M."/>
            <person name="Hoppe A."/>
            <person name="Krehenwinkel H."/>
            <person name="Uhl G."/>
            <person name="Kuss A.W."/>
            <person name="Jensen L."/>
            <person name="Jensen C."/>
            <person name="Gillespie R.G."/>
            <person name="Hoff K.J."/>
            <person name="Prost S."/>
        </authorList>
    </citation>
    <scope>NUCLEOTIDE SEQUENCE</scope>
</reference>
<feature type="region of interest" description="Disordered" evidence="8">
    <location>
        <begin position="80"/>
        <end position="147"/>
    </location>
</feature>
<dbReference type="InterPro" id="IPR046327">
    <property type="entry name" value="HXA1/B1/D1"/>
</dbReference>
<dbReference type="GO" id="GO:0000981">
    <property type="term" value="F:DNA-binding transcription factor activity, RNA polymerase II-specific"/>
    <property type="evidence" value="ECO:0007669"/>
    <property type="project" value="InterPro"/>
</dbReference>
<dbReference type="OrthoDB" id="6159439at2759"/>
<feature type="compositionally biased region" description="Low complexity" evidence="8">
    <location>
        <begin position="365"/>
        <end position="374"/>
    </location>
</feature>
<evidence type="ECO:0000256" key="4">
    <source>
        <dbReference type="ARBA" id="ARBA00023155"/>
    </source>
</evidence>
<dbReference type="Proteomes" id="UP000807504">
    <property type="component" value="Unassembled WGS sequence"/>
</dbReference>
<comment type="caution">
    <text evidence="10">The sequence shown here is derived from an EMBL/GenBank/DDBJ whole genome shotgun (WGS) entry which is preliminary data.</text>
</comment>
<feature type="compositionally biased region" description="Polar residues" evidence="8">
    <location>
        <begin position="89"/>
        <end position="113"/>
    </location>
</feature>
<dbReference type="PANTHER" id="PTHR45946">
    <property type="entry name" value="HOMEOBOX PROTEIN ROUGH-RELATED"/>
    <property type="match status" value="1"/>
</dbReference>
<dbReference type="AlphaFoldDB" id="A0A8T0F5C6"/>
<feature type="region of interest" description="Disordered" evidence="8">
    <location>
        <begin position="273"/>
        <end position="305"/>
    </location>
</feature>
<reference evidence="10" key="2">
    <citation type="submission" date="2020-06" db="EMBL/GenBank/DDBJ databases">
        <authorList>
            <person name="Sheffer M."/>
        </authorList>
    </citation>
    <scope>NUCLEOTIDE SEQUENCE</scope>
</reference>
<keyword evidence="4 6" id="KW-0371">Homeobox</keyword>
<evidence type="ECO:0000256" key="1">
    <source>
        <dbReference type="ARBA" id="ARBA00004123"/>
    </source>
</evidence>
<dbReference type="PANTHER" id="PTHR45946:SF4">
    <property type="entry name" value="HOMEOBOX PROTEIN ROUGH-RELATED"/>
    <property type="match status" value="1"/>
</dbReference>
<sequence>MNSNVVYASVCRNGGDATTYGTASNPPAQQPLYNGGSSATSPDSITAYYHHQQTPERVIQPAGPSYLPTTLMTPYSSAPELRTSPLHPETTNGHPTPHQIISDSNGLSYTNLDQSHFHQQQHHQRMGHANNQAPTYHHHHHHHSPYSAVADVPPRNVAYVHPYRNLDYSYEISAHQTPDHPQGVPIGPEGARVVTGFGVPPSTYPYLDSLSISRRNGFGGYENYDPALRESCQMNGGYQYGSPVHRTRMSTTQPTPMPTYKWMQVKRSVPKPAVKPEYNGYNSSTPNGNDPNGGPGTGRTNFTTKQLTELEKEFYYNKYLTRVRRMEIAQALNLNETQVKIWFQNRRMKQKKRAKEGLIPPDPPSSGGETGSSPPVCPIGSVTGTAPVSSPNSVPPTSVVVSGQLTPPDTKSVTLAN</sequence>
<organism evidence="10 11">
    <name type="scientific">Argiope bruennichi</name>
    <name type="common">Wasp spider</name>
    <name type="synonym">Aranea bruennichi</name>
    <dbReference type="NCBI Taxonomy" id="94029"/>
    <lineage>
        <taxon>Eukaryota</taxon>
        <taxon>Metazoa</taxon>
        <taxon>Ecdysozoa</taxon>
        <taxon>Arthropoda</taxon>
        <taxon>Chelicerata</taxon>
        <taxon>Arachnida</taxon>
        <taxon>Araneae</taxon>
        <taxon>Araneomorphae</taxon>
        <taxon>Entelegynae</taxon>
        <taxon>Araneoidea</taxon>
        <taxon>Araneidae</taxon>
        <taxon>Argiope</taxon>
    </lineage>
</organism>
<dbReference type="GO" id="GO:0000978">
    <property type="term" value="F:RNA polymerase II cis-regulatory region sequence-specific DNA binding"/>
    <property type="evidence" value="ECO:0007669"/>
    <property type="project" value="TreeGrafter"/>
</dbReference>
<dbReference type="GO" id="GO:0005634">
    <property type="term" value="C:nucleus"/>
    <property type="evidence" value="ECO:0007669"/>
    <property type="project" value="UniProtKB-SubCell"/>
</dbReference>
<evidence type="ECO:0000256" key="5">
    <source>
        <dbReference type="ARBA" id="ARBA00023242"/>
    </source>
</evidence>
<dbReference type="OMA" id="GGYENYD"/>
<dbReference type="Pfam" id="PF00046">
    <property type="entry name" value="Homeodomain"/>
    <property type="match status" value="1"/>
</dbReference>
<evidence type="ECO:0000313" key="11">
    <source>
        <dbReference type="Proteomes" id="UP000807504"/>
    </source>
</evidence>
<feature type="compositionally biased region" description="Low complexity" evidence="8">
    <location>
        <begin position="387"/>
        <end position="402"/>
    </location>
</feature>
<keyword evidence="3 6" id="KW-0238">DNA-binding</keyword>
<keyword evidence="2" id="KW-0217">Developmental protein</keyword>
<dbReference type="EMBL" id="JABXBU010000030">
    <property type="protein sequence ID" value="KAF8785622.1"/>
    <property type="molecule type" value="Genomic_DNA"/>
</dbReference>
<evidence type="ECO:0000256" key="3">
    <source>
        <dbReference type="ARBA" id="ARBA00023125"/>
    </source>
</evidence>
<evidence type="ECO:0000256" key="6">
    <source>
        <dbReference type="PROSITE-ProRule" id="PRU00108"/>
    </source>
</evidence>
<evidence type="ECO:0000259" key="9">
    <source>
        <dbReference type="PROSITE" id="PS50071"/>
    </source>
</evidence>
<accession>A0A8T0F5C6</accession>
<proteinExistence type="predicted"/>
<name>A0A8T0F5C6_ARGBR</name>
<dbReference type="InterPro" id="IPR001356">
    <property type="entry name" value="HD"/>
</dbReference>
<feature type="domain" description="Homeobox" evidence="9">
    <location>
        <begin position="299"/>
        <end position="353"/>
    </location>
</feature>
<dbReference type="InterPro" id="IPR020479">
    <property type="entry name" value="HD_metazoa"/>
</dbReference>
<dbReference type="CDD" id="cd00086">
    <property type="entry name" value="homeodomain"/>
    <property type="match status" value="1"/>
</dbReference>
<protein>
    <submittedName>
        <fullName evidence="10">Homeobox protein Hox-A1-like protein</fullName>
    </submittedName>
</protein>
<dbReference type="PROSITE" id="PS50071">
    <property type="entry name" value="HOMEOBOX_2"/>
    <property type="match status" value="1"/>
</dbReference>
<evidence type="ECO:0000256" key="7">
    <source>
        <dbReference type="RuleBase" id="RU000682"/>
    </source>
</evidence>
<evidence type="ECO:0000256" key="2">
    <source>
        <dbReference type="ARBA" id="ARBA00022473"/>
    </source>
</evidence>
<dbReference type="PRINTS" id="PR00024">
    <property type="entry name" value="HOMEOBOX"/>
</dbReference>
<comment type="subcellular location">
    <subcellularLocation>
        <location evidence="1 6 7">Nucleus</location>
    </subcellularLocation>
</comment>
<dbReference type="PROSITE" id="PS00027">
    <property type="entry name" value="HOMEOBOX_1"/>
    <property type="match status" value="1"/>
</dbReference>
<dbReference type="Gene3D" id="1.10.10.60">
    <property type="entry name" value="Homeodomain-like"/>
    <property type="match status" value="1"/>
</dbReference>
<dbReference type="FunFam" id="1.10.10.60:FF:000113">
    <property type="entry name" value="homeobox protein Hox-B1"/>
    <property type="match status" value="1"/>
</dbReference>
<feature type="DNA-binding region" description="Homeobox" evidence="6">
    <location>
        <begin position="301"/>
        <end position="354"/>
    </location>
</feature>